<name>A0ABX2TBA5_9PROT</name>
<proteinExistence type="predicted"/>
<organism evidence="1 2">
    <name type="scientific">Azospirillum oleiclasticum</name>
    <dbReference type="NCBI Taxonomy" id="2735135"/>
    <lineage>
        <taxon>Bacteria</taxon>
        <taxon>Pseudomonadati</taxon>
        <taxon>Pseudomonadota</taxon>
        <taxon>Alphaproteobacteria</taxon>
        <taxon>Rhodospirillales</taxon>
        <taxon>Azospirillaceae</taxon>
        <taxon>Azospirillum</taxon>
    </lineage>
</organism>
<evidence type="ECO:0008006" key="3">
    <source>
        <dbReference type="Google" id="ProtNLM"/>
    </source>
</evidence>
<dbReference type="RefSeq" id="WP_180283221.1">
    <property type="nucleotide sequence ID" value="NZ_JABFDB010000011.1"/>
</dbReference>
<reference evidence="1 2" key="1">
    <citation type="submission" date="2020-05" db="EMBL/GenBank/DDBJ databases">
        <title>Azospirillum oleiclasticum sp. nov, a nitrogen-fixing and heavy crude oil-emulsifying bacterium isolated from the crude oil of Yumen Oilfield.</title>
        <authorList>
            <person name="Wu D."/>
            <person name="Cai M."/>
            <person name="Zhang X."/>
        </authorList>
    </citation>
    <scope>NUCLEOTIDE SEQUENCE [LARGE SCALE GENOMIC DNA]</scope>
    <source>
        <strain evidence="1 2">ROY-1-1-2</strain>
    </source>
</reference>
<keyword evidence="2" id="KW-1185">Reference proteome</keyword>
<gene>
    <name evidence="1" type="ORF">HND93_17265</name>
</gene>
<evidence type="ECO:0000313" key="2">
    <source>
        <dbReference type="Proteomes" id="UP000584642"/>
    </source>
</evidence>
<dbReference type="EMBL" id="JABFDB010000011">
    <property type="protein sequence ID" value="NYZ21466.1"/>
    <property type="molecule type" value="Genomic_DNA"/>
</dbReference>
<evidence type="ECO:0000313" key="1">
    <source>
        <dbReference type="EMBL" id="NYZ21466.1"/>
    </source>
</evidence>
<sequence length="57" mass="5738">MGPVTSKPRPPGGAPTLLGVIARPLLYGLVAAAGQMVITGAGAAELGTLNALLWYTY</sequence>
<protein>
    <recommendedName>
        <fullName evidence="3">MATE family efflux transporter</fullName>
    </recommendedName>
</protein>
<accession>A0ABX2TBA5</accession>
<comment type="caution">
    <text evidence="1">The sequence shown here is derived from an EMBL/GenBank/DDBJ whole genome shotgun (WGS) entry which is preliminary data.</text>
</comment>
<dbReference type="Proteomes" id="UP000584642">
    <property type="component" value="Unassembled WGS sequence"/>
</dbReference>